<dbReference type="GO" id="GO:0003871">
    <property type="term" value="F:5-methyltetrahydropteroyltriglutamate-homocysteine S-methyltransferase activity"/>
    <property type="evidence" value="ECO:0007669"/>
    <property type="project" value="InterPro"/>
</dbReference>
<accession>A0A3S4WV96</accession>
<evidence type="ECO:0000313" key="1">
    <source>
        <dbReference type="EMBL" id="VEI02197.1"/>
    </source>
</evidence>
<dbReference type="Proteomes" id="UP000277858">
    <property type="component" value="Chromosome"/>
</dbReference>
<dbReference type="GO" id="GO:0008270">
    <property type="term" value="F:zinc ion binding"/>
    <property type="evidence" value="ECO:0007669"/>
    <property type="project" value="InterPro"/>
</dbReference>
<organism evidence="1 2">
    <name type="scientific">Acidipropionibacterium jensenii</name>
    <dbReference type="NCBI Taxonomy" id="1749"/>
    <lineage>
        <taxon>Bacteria</taxon>
        <taxon>Bacillati</taxon>
        <taxon>Actinomycetota</taxon>
        <taxon>Actinomycetes</taxon>
        <taxon>Propionibacteriales</taxon>
        <taxon>Propionibacteriaceae</taxon>
        <taxon>Acidipropionibacterium</taxon>
    </lineage>
</organism>
<protein>
    <submittedName>
        <fullName evidence="1">Cobalamin-independent synthase, Catalytic domain</fullName>
    </submittedName>
</protein>
<dbReference type="Pfam" id="PF01717">
    <property type="entry name" value="Meth_synt_2"/>
    <property type="match status" value="1"/>
</dbReference>
<dbReference type="InterPro" id="IPR038071">
    <property type="entry name" value="UROD/MetE-like_sf"/>
</dbReference>
<keyword evidence="2" id="KW-1185">Reference proteome</keyword>
<dbReference type="InterPro" id="IPR002629">
    <property type="entry name" value="Met_Synth_C/arc"/>
</dbReference>
<dbReference type="STRING" id="1122997.GCA_000425285_01412"/>
<evidence type="ECO:0000313" key="2">
    <source>
        <dbReference type="Proteomes" id="UP000277858"/>
    </source>
</evidence>
<proteinExistence type="predicted"/>
<gene>
    <name evidence="1" type="ORF">NCTC13652_00364</name>
</gene>
<dbReference type="Gene3D" id="3.20.20.210">
    <property type="match status" value="1"/>
</dbReference>
<dbReference type="EMBL" id="LR134473">
    <property type="protein sequence ID" value="VEI02197.1"/>
    <property type="molecule type" value="Genomic_DNA"/>
</dbReference>
<sequence>MRATALGSLPGRDFRGALASMAEYFPDLIPLPELPDRGPGAGILGRGTAQLESIPTDLGPAGWRLADADDRAARSARAGWRRDLDDLEETLAGESATVKIGICGPLTLAAGVHLRHGEAVLDDPGALRDVGQSLADGLAAQQAELSRRMPAVDWVWQLDEPAAPAVLAGRVATQSGLHRYPAMAPHTATGLIGPVVNALRTAGAARAALHCCAPGLPWDLLERIDIDDLLVDRDALGHQDLDHCAEWLESVPRTGSAEPGEYRRLGLGLVPTSAPDRVISADQILDRLVEVSRRIGVDRRLVLSGCILTPACGLASWSQPSAARQCEQLARAAQLAEEALRD</sequence>
<dbReference type="SUPFAM" id="SSF51726">
    <property type="entry name" value="UROD/MetE-like"/>
    <property type="match status" value="1"/>
</dbReference>
<dbReference type="GO" id="GO:0009086">
    <property type="term" value="P:methionine biosynthetic process"/>
    <property type="evidence" value="ECO:0007669"/>
    <property type="project" value="InterPro"/>
</dbReference>
<dbReference type="OrthoDB" id="5242426at2"/>
<reference evidence="1 2" key="1">
    <citation type="submission" date="2018-12" db="EMBL/GenBank/DDBJ databases">
        <authorList>
            <consortium name="Pathogen Informatics"/>
        </authorList>
    </citation>
    <scope>NUCLEOTIDE SEQUENCE [LARGE SCALE GENOMIC DNA]</scope>
    <source>
        <strain evidence="1 2">NCTC13652</strain>
    </source>
</reference>
<dbReference type="AlphaFoldDB" id="A0A3S4WV96"/>
<name>A0A3S4WV96_9ACTN</name>